<evidence type="ECO:0000313" key="2">
    <source>
        <dbReference type="EMBL" id="CAK0790820.1"/>
    </source>
</evidence>
<feature type="compositionally biased region" description="Low complexity" evidence="1">
    <location>
        <begin position="120"/>
        <end position="141"/>
    </location>
</feature>
<proteinExistence type="predicted"/>
<feature type="region of interest" description="Disordered" evidence="1">
    <location>
        <begin position="70"/>
        <end position="200"/>
    </location>
</feature>
<feature type="compositionally biased region" description="Low complexity" evidence="1">
    <location>
        <begin position="39"/>
        <end position="49"/>
    </location>
</feature>
<feature type="non-terminal residue" evidence="2">
    <location>
        <position position="200"/>
    </location>
</feature>
<name>A0ABN9PHE5_9DINO</name>
<accession>A0ABN9PHE5</accession>
<evidence type="ECO:0000313" key="3">
    <source>
        <dbReference type="Proteomes" id="UP001189429"/>
    </source>
</evidence>
<feature type="region of interest" description="Disordered" evidence="1">
    <location>
        <begin position="1"/>
        <end position="57"/>
    </location>
</feature>
<evidence type="ECO:0000256" key="1">
    <source>
        <dbReference type="SAM" id="MobiDB-lite"/>
    </source>
</evidence>
<dbReference type="EMBL" id="CAUYUJ010000489">
    <property type="protein sequence ID" value="CAK0790820.1"/>
    <property type="molecule type" value="Genomic_DNA"/>
</dbReference>
<reference evidence="2" key="1">
    <citation type="submission" date="2023-10" db="EMBL/GenBank/DDBJ databases">
        <authorList>
            <person name="Chen Y."/>
            <person name="Shah S."/>
            <person name="Dougan E. K."/>
            <person name="Thang M."/>
            <person name="Chan C."/>
        </authorList>
    </citation>
    <scope>NUCLEOTIDE SEQUENCE [LARGE SCALE GENOMIC DNA]</scope>
</reference>
<gene>
    <name evidence="2" type="ORF">PCOR1329_LOCUS1995</name>
</gene>
<dbReference type="Proteomes" id="UP001189429">
    <property type="component" value="Unassembled WGS sequence"/>
</dbReference>
<organism evidence="2 3">
    <name type="scientific">Prorocentrum cordatum</name>
    <dbReference type="NCBI Taxonomy" id="2364126"/>
    <lineage>
        <taxon>Eukaryota</taxon>
        <taxon>Sar</taxon>
        <taxon>Alveolata</taxon>
        <taxon>Dinophyceae</taxon>
        <taxon>Prorocentrales</taxon>
        <taxon>Prorocentraceae</taxon>
        <taxon>Prorocentrum</taxon>
    </lineage>
</organism>
<sequence>AGSGPRGVTSPPLLGPSSVQPACLPRLGGARARGGGAAPGAMSASAEAPAEAHGEDSLLSLAREFEQHLGRLSRGSAGEQGRGDGLRARNEQLRERAGLAPASPAKDVEAGAGVAPSSPPTRAEGAAAAPRRPAVEAAAPTPSRPGGALREPLLGHGARQASPSAASGADSTASAGNRLPSVTRLPSQVLHGKVSRSRLQ</sequence>
<feature type="compositionally biased region" description="Basic and acidic residues" evidence="1">
    <location>
        <begin position="81"/>
        <end position="97"/>
    </location>
</feature>
<comment type="caution">
    <text evidence="2">The sequence shown here is derived from an EMBL/GenBank/DDBJ whole genome shotgun (WGS) entry which is preliminary data.</text>
</comment>
<feature type="compositionally biased region" description="Low complexity" evidence="1">
    <location>
        <begin position="161"/>
        <end position="175"/>
    </location>
</feature>
<feature type="non-terminal residue" evidence="2">
    <location>
        <position position="1"/>
    </location>
</feature>
<keyword evidence="3" id="KW-1185">Reference proteome</keyword>
<protein>
    <submittedName>
        <fullName evidence="2">Uncharacterized protein</fullName>
    </submittedName>
</protein>